<dbReference type="Gene3D" id="1.10.10.60">
    <property type="entry name" value="Homeodomain-like"/>
    <property type="match status" value="2"/>
</dbReference>
<evidence type="ECO:0000259" key="4">
    <source>
        <dbReference type="PROSITE" id="PS01124"/>
    </source>
</evidence>
<dbReference type="Proteomes" id="UP000032680">
    <property type="component" value="Unassembled WGS sequence"/>
</dbReference>
<dbReference type="SUPFAM" id="SSF46689">
    <property type="entry name" value="Homeodomain-like"/>
    <property type="match status" value="2"/>
</dbReference>
<dbReference type="PANTHER" id="PTHR46796:SF6">
    <property type="entry name" value="ARAC SUBFAMILY"/>
    <property type="match status" value="1"/>
</dbReference>
<dbReference type="EMBL" id="BANB01000185">
    <property type="protein sequence ID" value="GAN76897.1"/>
    <property type="molecule type" value="Genomic_DNA"/>
</dbReference>
<sequence>MAVLVPPDLIPHWIPGEKVVDSAHLGWDGLTLKGYRYPDQESRIPLMRDYMIVIYEGPRATMQRSSGGPWQSGIVERGVISLLTRAEQSVWRWDGPIHVKHIYVTHETIERTANQVFDRAFDRVRIEDRVRAEDTVIPLHLHALERELDGTGLGERLYVDAIRTQLAIHLLRHYADVAFREHRPGAFSPGLRRAIIDYIEANLAQTITLDDLAALAGLSSYHFARRFKAEFGMAPHSHVVARRVERAERLLKDGRMPLKLVAAECGFTDQSHLSRVFRRVRGVTPNAARNGA</sequence>
<proteinExistence type="predicted"/>
<reference evidence="5 6" key="1">
    <citation type="submission" date="2012-11" db="EMBL/GenBank/DDBJ databases">
        <title>Whole genome sequence of Acidisphaera rubrifaciens HS-AP3.</title>
        <authorList>
            <person name="Azuma Y."/>
            <person name="Higashiura N."/>
            <person name="Hirakawa H."/>
            <person name="Matsushita K."/>
        </authorList>
    </citation>
    <scope>NUCLEOTIDE SEQUENCE [LARGE SCALE GENOMIC DNA]</scope>
    <source>
        <strain evidence="5 6">HS-AP3</strain>
    </source>
</reference>
<dbReference type="InterPro" id="IPR050204">
    <property type="entry name" value="AraC_XylS_family_regulators"/>
</dbReference>
<evidence type="ECO:0000313" key="5">
    <source>
        <dbReference type="EMBL" id="GAN76897.1"/>
    </source>
</evidence>
<dbReference type="GO" id="GO:0003700">
    <property type="term" value="F:DNA-binding transcription factor activity"/>
    <property type="evidence" value="ECO:0007669"/>
    <property type="project" value="InterPro"/>
</dbReference>
<dbReference type="InterPro" id="IPR009057">
    <property type="entry name" value="Homeodomain-like_sf"/>
</dbReference>
<dbReference type="GO" id="GO:0043565">
    <property type="term" value="F:sequence-specific DNA binding"/>
    <property type="evidence" value="ECO:0007669"/>
    <property type="project" value="InterPro"/>
</dbReference>
<dbReference type="PANTHER" id="PTHR46796">
    <property type="entry name" value="HTH-TYPE TRANSCRIPTIONAL ACTIVATOR RHAS-RELATED"/>
    <property type="match status" value="1"/>
</dbReference>
<organism evidence="5 6">
    <name type="scientific">Acidisphaera rubrifaciens HS-AP3</name>
    <dbReference type="NCBI Taxonomy" id="1231350"/>
    <lineage>
        <taxon>Bacteria</taxon>
        <taxon>Pseudomonadati</taxon>
        <taxon>Pseudomonadota</taxon>
        <taxon>Alphaproteobacteria</taxon>
        <taxon>Acetobacterales</taxon>
        <taxon>Acetobacteraceae</taxon>
        <taxon>Acidisphaera</taxon>
    </lineage>
</organism>
<keyword evidence="1" id="KW-0805">Transcription regulation</keyword>
<evidence type="ECO:0000256" key="3">
    <source>
        <dbReference type="ARBA" id="ARBA00023163"/>
    </source>
</evidence>
<dbReference type="RefSeq" id="WP_048860808.1">
    <property type="nucleotide sequence ID" value="NZ_BANB01000185.1"/>
</dbReference>
<dbReference type="PROSITE" id="PS01124">
    <property type="entry name" value="HTH_ARAC_FAMILY_2"/>
    <property type="match status" value="1"/>
</dbReference>
<keyword evidence="3" id="KW-0804">Transcription</keyword>
<evidence type="ECO:0000256" key="1">
    <source>
        <dbReference type="ARBA" id="ARBA00023015"/>
    </source>
</evidence>
<dbReference type="InterPro" id="IPR018060">
    <property type="entry name" value="HTH_AraC"/>
</dbReference>
<evidence type="ECO:0000313" key="6">
    <source>
        <dbReference type="Proteomes" id="UP000032680"/>
    </source>
</evidence>
<protein>
    <submittedName>
        <fullName evidence="5">DNA binding protein with helix-turn-helix domain</fullName>
    </submittedName>
</protein>
<dbReference type="Pfam" id="PF12833">
    <property type="entry name" value="HTH_18"/>
    <property type="match status" value="1"/>
</dbReference>
<evidence type="ECO:0000256" key="2">
    <source>
        <dbReference type="ARBA" id="ARBA00023125"/>
    </source>
</evidence>
<dbReference type="OrthoDB" id="9806208at2"/>
<gene>
    <name evidence="5" type="ORF">Asru_0185_10</name>
</gene>
<comment type="caution">
    <text evidence="5">The sequence shown here is derived from an EMBL/GenBank/DDBJ whole genome shotgun (WGS) entry which is preliminary data.</text>
</comment>
<name>A0A0D6P5G1_9PROT</name>
<accession>A0A0D6P5G1</accession>
<feature type="domain" description="HTH araC/xylS-type" evidence="4">
    <location>
        <begin position="193"/>
        <end position="291"/>
    </location>
</feature>
<keyword evidence="2" id="KW-0238">DNA-binding</keyword>
<dbReference type="AlphaFoldDB" id="A0A0D6P5G1"/>
<keyword evidence="6" id="KW-1185">Reference proteome</keyword>
<dbReference type="SMART" id="SM00342">
    <property type="entry name" value="HTH_ARAC"/>
    <property type="match status" value="1"/>
</dbReference>